<evidence type="ECO:0000313" key="1">
    <source>
        <dbReference type="Ensembl" id="ENSCSAVP00000019077.1"/>
    </source>
</evidence>
<dbReference type="Proteomes" id="UP000007875">
    <property type="component" value="Unassembled WGS sequence"/>
</dbReference>
<protein>
    <submittedName>
        <fullName evidence="1">Uncharacterized protein</fullName>
    </submittedName>
</protein>
<reference evidence="1" key="3">
    <citation type="submission" date="2025-09" db="UniProtKB">
        <authorList>
            <consortium name="Ensembl"/>
        </authorList>
    </citation>
    <scope>IDENTIFICATION</scope>
</reference>
<proteinExistence type="predicted"/>
<dbReference type="AlphaFoldDB" id="H2ZNB1"/>
<dbReference type="InParanoid" id="H2ZNB1"/>
<keyword evidence="2" id="KW-1185">Reference proteome</keyword>
<dbReference type="OMA" id="MRCYKQM"/>
<dbReference type="HOGENOM" id="CLU_092649_0_0_1"/>
<reference evidence="1" key="2">
    <citation type="submission" date="2025-08" db="UniProtKB">
        <authorList>
            <consortium name="Ensembl"/>
        </authorList>
    </citation>
    <scope>IDENTIFICATION</scope>
</reference>
<reference evidence="2" key="1">
    <citation type="submission" date="2003-08" db="EMBL/GenBank/DDBJ databases">
        <authorList>
            <person name="Birren B."/>
            <person name="Nusbaum C."/>
            <person name="Abebe A."/>
            <person name="Abouelleil A."/>
            <person name="Adekoya E."/>
            <person name="Ait-zahra M."/>
            <person name="Allen N."/>
            <person name="Allen T."/>
            <person name="An P."/>
            <person name="Anderson M."/>
            <person name="Anderson S."/>
            <person name="Arachchi H."/>
            <person name="Armbruster J."/>
            <person name="Bachantsang P."/>
            <person name="Baldwin J."/>
            <person name="Barry A."/>
            <person name="Bayul T."/>
            <person name="Blitshsteyn B."/>
            <person name="Bloom T."/>
            <person name="Blye J."/>
            <person name="Boguslavskiy L."/>
            <person name="Borowsky M."/>
            <person name="Boukhgalter B."/>
            <person name="Brunache A."/>
            <person name="Butler J."/>
            <person name="Calixte N."/>
            <person name="Calvo S."/>
            <person name="Camarata J."/>
            <person name="Campo K."/>
            <person name="Chang J."/>
            <person name="Cheshatsang Y."/>
            <person name="Citroen M."/>
            <person name="Collymore A."/>
            <person name="Considine T."/>
            <person name="Cook A."/>
            <person name="Cooke P."/>
            <person name="Corum B."/>
            <person name="Cuomo C."/>
            <person name="David R."/>
            <person name="Dawoe T."/>
            <person name="Degray S."/>
            <person name="Dodge S."/>
            <person name="Dooley K."/>
            <person name="Dorje P."/>
            <person name="Dorjee K."/>
            <person name="Dorris L."/>
            <person name="Duffey N."/>
            <person name="Dupes A."/>
            <person name="Elkins T."/>
            <person name="Engels R."/>
            <person name="Erickson J."/>
            <person name="Farina A."/>
            <person name="Faro S."/>
            <person name="Ferreira P."/>
            <person name="Fischer H."/>
            <person name="Fitzgerald M."/>
            <person name="Foley K."/>
            <person name="Gage D."/>
            <person name="Galagan J."/>
            <person name="Gearin G."/>
            <person name="Gnerre S."/>
            <person name="Gnirke A."/>
            <person name="Goyette A."/>
            <person name="Graham J."/>
            <person name="Grandbois E."/>
            <person name="Gyaltsen K."/>
            <person name="Hafez N."/>
            <person name="Hagopian D."/>
            <person name="Hagos B."/>
            <person name="Hall J."/>
            <person name="Hatcher B."/>
            <person name="Heller A."/>
            <person name="Higgins H."/>
            <person name="Honan T."/>
            <person name="Horn A."/>
            <person name="Houde N."/>
            <person name="Hughes L."/>
            <person name="Hulme W."/>
            <person name="Husby E."/>
            <person name="Iliev I."/>
            <person name="Jaffe D."/>
            <person name="Jones C."/>
            <person name="Kamal M."/>
            <person name="Kamat A."/>
            <person name="Kamvysselis M."/>
            <person name="Karlsson E."/>
            <person name="Kells C."/>
            <person name="Kieu A."/>
            <person name="Kisner P."/>
            <person name="Kodira C."/>
            <person name="Kulbokas E."/>
            <person name="Labutti K."/>
            <person name="Lama D."/>
            <person name="Landers T."/>
            <person name="Leger J."/>
            <person name="Levine S."/>
            <person name="Lewis D."/>
            <person name="Lewis T."/>
            <person name="Lindblad-toh K."/>
            <person name="Liu X."/>
            <person name="Lokyitsang T."/>
            <person name="Lokyitsang Y."/>
            <person name="Lucien O."/>
            <person name="Lui A."/>
            <person name="Ma L.J."/>
            <person name="Mabbitt R."/>
            <person name="Macdonald J."/>
            <person name="Maclean C."/>
            <person name="Major J."/>
            <person name="Manning J."/>
            <person name="Marabella R."/>
            <person name="Maru K."/>
            <person name="Matthews C."/>
            <person name="Mauceli E."/>
            <person name="Mccarthy M."/>
            <person name="Mcdonough S."/>
            <person name="Mcghee T."/>
            <person name="Meldrim J."/>
            <person name="Meneus L."/>
            <person name="Mesirov J."/>
            <person name="Mihalev A."/>
            <person name="Mihova T."/>
            <person name="Mikkelsen T."/>
            <person name="Mlenga V."/>
            <person name="Moru K."/>
            <person name="Mozes J."/>
            <person name="Mulrain L."/>
            <person name="Munson G."/>
            <person name="Naylor J."/>
            <person name="Newes C."/>
            <person name="Nguyen C."/>
            <person name="Nguyen N."/>
            <person name="Nguyen T."/>
            <person name="Nicol R."/>
            <person name="Nielsen C."/>
            <person name="Nizzari M."/>
            <person name="Norbu C."/>
            <person name="Norbu N."/>
            <person name="O'donnell P."/>
            <person name="Okoawo O."/>
            <person name="O'leary S."/>
            <person name="Omotosho B."/>
            <person name="O'neill K."/>
            <person name="Osman S."/>
            <person name="Parker S."/>
            <person name="Perrin D."/>
            <person name="Phunkhang P."/>
            <person name="Piqani B."/>
            <person name="Purcell S."/>
            <person name="Rachupka T."/>
            <person name="Ramasamy U."/>
            <person name="Rameau R."/>
            <person name="Ray V."/>
            <person name="Raymond C."/>
            <person name="Retta R."/>
            <person name="Richardson S."/>
            <person name="Rise C."/>
            <person name="Rodriguez J."/>
            <person name="Rogers J."/>
            <person name="Rogov P."/>
            <person name="Rutman M."/>
            <person name="Schupbach R."/>
            <person name="Seaman C."/>
            <person name="Settipalli S."/>
            <person name="Sharpe T."/>
            <person name="Sheridan J."/>
            <person name="Sherpa N."/>
            <person name="Shi J."/>
            <person name="Smirnov S."/>
            <person name="Smith C."/>
            <person name="Sougnez C."/>
            <person name="Spencer B."/>
            <person name="Stalker J."/>
            <person name="Stange-thomann N."/>
            <person name="Stavropoulos S."/>
            <person name="Stetson K."/>
            <person name="Stone C."/>
            <person name="Stone S."/>
            <person name="Stubbs M."/>
            <person name="Talamas J."/>
            <person name="Tchuinga P."/>
            <person name="Tenzing P."/>
            <person name="Tesfaye S."/>
            <person name="Theodore J."/>
            <person name="Thoulutsang Y."/>
            <person name="Topham K."/>
            <person name="Towey S."/>
            <person name="Tsamla T."/>
            <person name="Tsomo N."/>
            <person name="Vallee D."/>
            <person name="Vassiliev H."/>
            <person name="Venkataraman V."/>
            <person name="Vinson J."/>
            <person name="Vo A."/>
            <person name="Wade C."/>
            <person name="Wang S."/>
            <person name="Wangchuk T."/>
            <person name="Wangdi T."/>
            <person name="Whittaker C."/>
            <person name="Wilkinson J."/>
            <person name="Wu Y."/>
            <person name="Wyman D."/>
            <person name="Yadav S."/>
            <person name="Yang S."/>
            <person name="Yang X."/>
            <person name="Yeager S."/>
            <person name="Yee E."/>
            <person name="Young G."/>
            <person name="Zainoun J."/>
            <person name="Zembeck L."/>
            <person name="Zimmer A."/>
            <person name="Zody M."/>
            <person name="Lander E."/>
        </authorList>
    </citation>
    <scope>NUCLEOTIDE SEQUENCE [LARGE SCALE GENOMIC DNA]</scope>
</reference>
<evidence type="ECO:0000313" key="2">
    <source>
        <dbReference type="Proteomes" id="UP000007875"/>
    </source>
</evidence>
<dbReference type="eggNOG" id="ENOG502SN1U">
    <property type="taxonomic scope" value="Eukaryota"/>
</dbReference>
<sequence>MVLNKEDIELLKRNEPEWQPMPPNTPLTTRNIEQLRNHKLALTADQLKSVYLAEQLASILYTRGRLMFYKGFDQSRKEECIKFIKLAYYVAKEVARQTGIKLLHYLIAETNGLLYLKLALNNKSDDQKRKDYRDAYGRYEKLCVSTNKYFEHGIMKEDGKTSYHVMRCYKQMISANMKQLELPGEK</sequence>
<dbReference type="GeneTree" id="ENSGT00660000096185"/>
<organism evidence="1 2">
    <name type="scientific">Ciona savignyi</name>
    <name type="common">Pacific transparent sea squirt</name>
    <dbReference type="NCBI Taxonomy" id="51511"/>
    <lineage>
        <taxon>Eukaryota</taxon>
        <taxon>Metazoa</taxon>
        <taxon>Chordata</taxon>
        <taxon>Tunicata</taxon>
        <taxon>Ascidiacea</taxon>
        <taxon>Phlebobranchia</taxon>
        <taxon>Cionidae</taxon>
        <taxon>Ciona</taxon>
    </lineage>
</organism>
<name>H2ZNB1_CIOSA</name>
<accession>H2ZNB1</accession>
<dbReference type="Ensembl" id="ENSCSAVT00000019284.1">
    <property type="protein sequence ID" value="ENSCSAVP00000019077.1"/>
    <property type="gene ID" value="ENSCSAVG00000011194.1"/>
</dbReference>